<feature type="compositionally biased region" description="Basic and acidic residues" evidence="10">
    <location>
        <begin position="610"/>
        <end position="619"/>
    </location>
</feature>
<keyword evidence="8" id="KW-0675">Receptor</keyword>
<dbReference type="SUPFAM" id="SSF48508">
    <property type="entry name" value="Nuclear receptor ligand-binding domain"/>
    <property type="match status" value="1"/>
</dbReference>
<dbReference type="GO" id="GO:0004879">
    <property type="term" value="F:nuclear receptor activity"/>
    <property type="evidence" value="ECO:0000318"/>
    <property type="project" value="GO_Central"/>
</dbReference>
<dbReference type="GO" id="GO:0009755">
    <property type="term" value="P:hormone-mediated signaling pathway"/>
    <property type="evidence" value="ECO:0000318"/>
    <property type="project" value="GO_Central"/>
</dbReference>
<dbReference type="GO" id="GO:0030522">
    <property type="term" value="P:intracellular receptor signaling pathway"/>
    <property type="evidence" value="ECO:0000318"/>
    <property type="project" value="GO_Central"/>
</dbReference>
<dbReference type="GO" id="GO:0008270">
    <property type="term" value="F:zinc ion binding"/>
    <property type="evidence" value="ECO:0007669"/>
    <property type="project" value="UniProtKB-KW"/>
</dbReference>
<dbReference type="PANTHER" id="PTHR24082">
    <property type="entry name" value="NUCLEAR HORMONE RECEPTOR"/>
    <property type="match status" value="1"/>
</dbReference>
<dbReference type="FunCoup" id="A0A7M7N311">
    <property type="interactions" value="197"/>
</dbReference>
<dbReference type="InParanoid" id="A0A7M7N311"/>
<organism evidence="13 14">
    <name type="scientific">Strongylocentrotus purpuratus</name>
    <name type="common">Purple sea urchin</name>
    <dbReference type="NCBI Taxonomy" id="7668"/>
    <lineage>
        <taxon>Eukaryota</taxon>
        <taxon>Metazoa</taxon>
        <taxon>Echinodermata</taxon>
        <taxon>Eleutherozoa</taxon>
        <taxon>Echinozoa</taxon>
        <taxon>Echinoidea</taxon>
        <taxon>Euechinoidea</taxon>
        <taxon>Echinacea</taxon>
        <taxon>Camarodonta</taxon>
        <taxon>Echinidea</taxon>
        <taxon>Strongylocentrotidae</taxon>
        <taxon>Strongylocentrotus</taxon>
    </lineage>
</organism>
<evidence type="ECO:0000256" key="3">
    <source>
        <dbReference type="ARBA" id="ARBA00022771"/>
    </source>
</evidence>
<dbReference type="Proteomes" id="UP000007110">
    <property type="component" value="Unassembled WGS sequence"/>
</dbReference>
<dbReference type="CDD" id="cd06916">
    <property type="entry name" value="NR_DBD_like"/>
    <property type="match status" value="1"/>
</dbReference>
<evidence type="ECO:0000256" key="1">
    <source>
        <dbReference type="ARBA" id="ARBA00005993"/>
    </source>
</evidence>
<feature type="compositionally biased region" description="Basic and acidic residues" evidence="10">
    <location>
        <begin position="256"/>
        <end position="265"/>
    </location>
</feature>
<dbReference type="InterPro" id="IPR050234">
    <property type="entry name" value="Nuclear_hormone_rcpt_NR1"/>
</dbReference>
<dbReference type="AlphaFoldDB" id="A0A7M7N311"/>
<sequence length="966" mass="107514">MLILAFHNVQNNLDPVFAPTLITSNYWDYCDPSVADNVGCHELNELIKCMVCGDTSTGFHYGIHSCEGCKGFFRRSLNQHESYTCSNNGQCEISLYTRNQCQLCRWKKCLGVGMSKDGSRLGRRSKRMIEKMHETIAKQRNQGDMTVKPAGFYSNHPDLFAQGKYGPGGMPPGGMPPGGMNHPGGPQAAMLGHHMPPGMGGMPMGGMAAMYGHPSMAGGMGGFPMAAMLGGDGQVNPQVVMEHMRSISTIIKQELEQGGQDRDPAYNETSTPPEGSPPPIHSRRSSVTGCQDTCPSATMQQSAMQSPTITSLSTPPFRAVDPRGNGVDLYSAVKLSSPGNNSAQRHDTSPSVPQNKYDKFEEEYSHCAYRSESAPSSEQPTAMEVDEAAYSRLPMSTISKMLRSGQPVILIPKDVSREGRDAEKGHRDIVIPPSPTVVVIDNQKDFEADMDDHDREEDEEKSSRSDSRDSPSSSKYAHGVSMKRRKSLEEFPLPHGKQITSYSTLQGPSGQFFQIPSSFPQGMSPATFLPSHSPLGSPWSPMAMTRPPLAISSSFMPASPPHLSMAMSPMGSPFMVHSAKMHHASMDRKSNHSPLNPKSPHNPLHQRVRSTPDPDKSERSPSFSPSPHLSKSPSSPHQNHKQFIKEEPGLQDEPKMETPRSGMLDNFNPNEPITPEMKTKLQKIIHDVNKVYHDTCHYTFRRIKFLRERYFPELGEDEELNGRLHSKYDHDCSKCDPPPGFPTGPIPPRELDPSEGPIDGQKMWTFFSNKFTSQITRIVNFSKMIPGFKQLDREDQITLIKTGLFEVLTIRFSTVVDVATNTVYWWTTGDTFSLVDAHKMPMGNLFDLLFDFGQRVNRMMLDDSEYALMSAVVIMSADRPGLKNRKLIREVQLDLLKALQLEISDNHPDDDQLFARLLTTIPKLREISPEHTRRLMDLKIRQPGVSFPPLHAEIFDLDKEEAAESS</sequence>
<keyword evidence="6" id="KW-0238">DNA-binding</keyword>
<keyword evidence="3" id="KW-0863">Zinc-finger</keyword>
<dbReference type="GO" id="GO:0005634">
    <property type="term" value="C:nucleus"/>
    <property type="evidence" value="ECO:0000318"/>
    <property type="project" value="GO_Central"/>
</dbReference>
<dbReference type="OrthoDB" id="5837785at2759"/>
<evidence type="ECO:0000259" key="12">
    <source>
        <dbReference type="PROSITE" id="PS51843"/>
    </source>
</evidence>
<keyword evidence="2" id="KW-0479">Metal-binding</keyword>
<dbReference type="RefSeq" id="XP_030830391.1">
    <property type="nucleotide sequence ID" value="XM_030974531.1"/>
</dbReference>
<feature type="domain" description="Nuclear receptor" evidence="11">
    <location>
        <begin position="46"/>
        <end position="121"/>
    </location>
</feature>
<feature type="compositionally biased region" description="Pro residues" evidence="10">
    <location>
        <begin position="736"/>
        <end position="748"/>
    </location>
</feature>
<dbReference type="GO" id="GO:0045944">
    <property type="term" value="P:positive regulation of transcription by RNA polymerase II"/>
    <property type="evidence" value="ECO:0000318"/>
    <property type="project" value="GO_Central"/>
</dbReference>
<feature type="compositionally biased region" description="Low complexity" evidence="10">
    <location>
        <begin position="620"/>
        <end position="636"/>
    </location>
</feature>
<evidence type="ECO:0000256" key="8">
    <source>
        <dbReference type="ARBA" id="ARBA00023170"/>
    </source>
</evidence>
<evidence type="ECO:0000256" key="7">
    <source>
        <dbReference type="ARBA" id="ARBA00023163"/>
    </source>
</evidence>
<keyword evidence="5" id="KW-0805">Transcription regulation</keyword>
<dbReference type="PRINTS" id="PR00047">
    <property type="entry name" value="STROIDFINGER"/>
</dbReference>
<feature type="region of interest" description="Disordered" evidence="10">
    <location>
        <begin position="579"/>
        <end position="674"/>
    </location>
</feature>
<dbReference type="Gene3D" id="1.10.565.10">
    <property type="entry name" value="Retinoid X Receptor"/>
    <property type="match status" value="1"/>
</dbReference>
<evidence type="ECO:0000256" key="2">
    <source>
        <dbReference type="ARBA" id="ARBA00022723"/>
    </source>
</evidence>
<dbReference type="Pfam" id="PF00104">
    <property type="entry name" value="Hormone_recep"/>
    <property type="match status" value="1"/>
</dbReference>
<evidence type="ECO:0000256" key="9">
    <source>
        <dbReference type="ARBA" id="ARBA00023242"/>
    </source>
</evidence>
<evidence type="ECO:0000256" key="4">
    <source>
        <dbReference type="ARBA" id="ARBA00022833"/>
    </source>
</evidence>
<keyword evidence="9" id="KW-0539">Nucleus</keyword>
<reference evidence="14" key="1">
    <citation type="submission" date="2015-02" db="EMBL/GenBank/DDBJ databases">
        <title>Genome sequencing for Strongylocentrotus purpuratus.</title>
        <authorList>
            <person name="Murali S."/>
            <person name="Liu Y."/>
            <person name="Vee V."/>
            <person name="English A."/>
            <person name="Wang M."/>
            <person name="Skinner E."/>
            <person name="Han Y."/>
            <person name="Muzny D.M."/>
            <person name="Worley K.C."/>
            <person name="Gibbs R.A."/>
        </authorList>
    </citation>
    <scope>NUCLEOTIDE SEQUENCE</scope>
</reference>
<dbReference type="OMA" id="GFYSNHP"/>
<dbReference type="InterPro" id="IPR000536">
    <property type="entry name" value="Nucl_hrmn_rcpt_lig-bd"/>
</dbReference>
<reference evidence="13" key="2">
    <citation type="submission" date="2021-01" db="UniProtKB">
        <authorList>
            <consortium name="EnsemblMetazoa"/>
        </authorList>
    </citation>
    <scope>IDENTIFICATION</scope>
</reference>
<evidence type="ECO:0000259" key="11">
    <source>
        <dbReference type="PROSITE" id="PS51030"/>
    </source>
</evidence>
<evidence type="ECO:0000256" key="6">
    <source>
        <dbReference type="ARBA" id="ARBA00023125"/>
    </source>
</evidence>
<dbReference type="GO" id="GO:0000122">
    <property type="term" value="P:negative regulation of transcription by RNA polymerase II"/>
    <property type="evidence" value="ECO:0000318"/>
    <property type="project" value="GO_Central"/>
</dbReference>
<dbReference type="FunFam" id="1.10.565.10:FF:000078">
    <property type="entry name" value="Peroxisome proliferator-activated receptor gamma"/>
    <property type="match status" value="1"/>
</dbReference>
<dbReference type="InterPro" id="IPR001628">
    <property type="entry name" value="Znf_hrmn_rcpt"/>
</dbReference>
<keyword evidence="7" id="KW-0804">Transcription</keyword>
<feature type="compositionally biased region" description="Acidic residues" evidence="10">
    <location>
        <begin position="448"/>
        <end position="460"/>
    </location>
</feature>
<dbReference type="SMART" id="SM00430">
    <property type="entry name" value="HOLI"/>
    <property type="match status" value="1"/>
</dbReference>
<protein>
    <submittedName>
        <fullName evidence="13">Uncharacterized protein</fullName>
    </submittedName>
</protein>
<keyword evidence="4" id="KW-0862">Zinc</keyword>
<evidence type="ECO:0000256" key="10">
    <source>
        <dbReference type="SAM" id="MobiDB-lite"/>
    </source>
</evidence>
<dbReference type="CDD" id="cd06929">
    <property type="entry name" value="NR_LBD_F1"/>
    <property type="match status" value="1"/>
</dbReference>
<feature type="region of interest" description="Disordered" evidence="10">
    <location>
        <begin position="256"/>
        <end position="355"/>
    </location>
</feature>
<dbReference type="PROSITE" id="PS51030">
    <property type="entry name" value="NUCLEAR_REC_DBD_2"/>
    <property type="match status" value="1"/>
</dbReference>
<proteinExistence type="inferred from homology"/>
<dbReference type="EnsemblMetazoa" id="XM_030974531">
    <property type="protein sequence ID" value="XP_030830391"/>
    <property type="gene ID" value="LOC100890792"/>
</dbReference>
<dbReference type="PANTHER" id="PTHR24082:SF473">
    <property type="entry name" value="ECDYSONE-INDUCED PROTEIN 75B, ISOFORM B"/>
    <property type="match status" value="1"/>
</dbReference>
<dbReference type="GO" id="GO:0000978">
    <property type="term" value="F:RNA polymerase II cis-regulatory region sequence-specific DNA binding"/>
    <property type="evidence" value="ECO:0000318"/>
    <property type="project" value="GO_Central"/>
</dbReference>
<dbReference type="PROSITE" id="PS51843">
    <property type="entry name" value="NR_LBD"/>
    <property type="match status" value="1"/>
</dbReference>
<feature type="region of interest" description="Disordered" evidence="10">
    <location>
        <begin position="439"/>
        <end position="485"/>
    </location>
</feature>
<feature type="compositionally biased region" description="Basic and acidic residues" evidence="10">
    <location>
        <begin position="643"/>
        <end position="658"/>
    </location>
</feature>
<evidence type="ECO:0000256" key="5">
    <source>
        <dbReference type="ARBA" id="ARBA00023015"/>
    </source>
</evidence>
<dbReference type="GO" id="GO:0030154">
    <property type="term" value="P:cell differentiation"/>
    <property type="evidence" value="ECO:0000318"/>
    <property type="project" value="GO_Central"/>
</dbReference>
<feature type="domain" description="NR LBD" evidence="12">
    <location>
        <begin position="716"/>
        <end position="957"/>
    </location>
</feature>
<keyword evidence="14" id="KW-1185">Reference proteome</keyword>
<dbReference type="FunFam" id="3.30.50.10:FF:000030">
    <property type="entry name" value="Nuclear Hormone Receptor family"/>
    <property type="match status" value="1"/>
</dbReference>
<name>A0A7M7N311_STRPU</name>
<dbReference type="Gene3D" id="3.30.50.10">
    <property type="entry name" value="Erythroid Transcription Factor GATA-1, subunit A"/>
    <property type="match status" value="1"/>
</dbReference>
<evidence type="ECO:0000313" key="14">
    <source>
        <dbReference type="Proteomes" id="UP000007110"/>
    </source>
</evidence>
<dbReference type="PROSITE" id="PS00031">
    <property type="entry name" value="NUCLEAR_REC_DBD_1"/>
    <property type="match status" value="1"/>
</dbReference>
<feature type="compositionally biased region" description="Polar residues" evidence="10">
    <location>
        <begin position="337"/>
        <end position="354"/>
    </location>
</feature>
<dbReference type="GeneID" id="100890792"/>
<evidence type="ECO:0000313" key="13">
    <source>
        <dbReference type="EnsemblMetazoa" id="XP_030830391"/>
    </source>
</evidence>
<feature type="region of interest" description="Disordered" evidence="10">
    <location>
        <begin position="734"/>
        <end position="754"/>
    </location>
</feature>
<feature type="compositionally biased region" description="Polar residues" evidence="10">
    <location>
        <begin position="285"/>
        <end position="314"/>
    </location>
</feature>
<dbReference type="InterPro" id="IPR013088">
    <property type="entry name" value="Znf_NHR/GATA"/>
</dbReference>
<dbReference type="InterPro" id="IPR035500">
    <property type="entry name" value="NHR-like_dom_sf"/>
</dbReference>
<dbReference type="KEGG" id="spu:100890792"/>
<accession>A0A7M7N311</accession>
<dbReference type="Pfam" id="PF00105">
    <property type="entry name" value="zf-C4"/>
    <property type="match status" value="1"/>
</dbReference>
<dbReference type="SMART" id="SM00399">
    <property type="entry name" value="ZnF_C4"/>
    <property type="match status" value="1"/>
</dbReference>
<comment type="similarity">
    <text evidence="1">Belongs to the nuclear hormone receptor family.</text>
</comment>
<dbReference type="SUPFAM" id="SSF57716">
    <property type="entry name" value="Glucocorticoid receptor-like (DNA-binding domain)"/>
    <property type="match status" value="1"/>
</dbReference>